<dbReference type="InterPro" id="IPR009003">
    <property type="entry name" value="Peptidase_S1_PA"/>
</dbReference>
<reference evidence="3 4" key="1">
    <citation type="submission" date="2019-07" db="EMBL/GenBank/DDBJ databases">
        <title>Annotation for the trematode Paragonimus westermani.</title>
        <authorList>
            <person name="Choi Y.-J."/>
        </authorList>
    </citation>
    <scope>NUCLEOTIDE SEQUENCE [LARGE SCALE GENOMIC DNA]</scope>
    <source>
        <strain evidence="3">180907_Pwestermani</strain>
    </source>
</reference>
<dbReference type="InterPro" id="IPR018114">
    <property type="entry name" value="TRYPSIN_HIS"/>
</dbReference>
<accession>A0A8T0DAX5</accession>
<dbReference type="InterPro" id="IPR001254">
    <property type="entry name" value="Trypsin_dom"/>
</dbReference>
<dbReference type="OrthoDB" id="6285445at2759"/>
<dbReference type="SUPFAM" id="SSF50494">
    <property type="entry name" value="Trypsin-like serine proteases"/>
    <property type="match status" value="1"/>
</dbReference>
<dbReference type="Gene3D" id="2.40.10.10">
    <property type="entry name" value="Trypsin-like serine proteases"/>
    <property type="match status" value="1"/>
</dbReference>
<dbReference type="GO" id="GO:0006508">
    <property type="term" value="P:proteolysis"/>
    <property type="evidence" value="ECO:0007669"/>
    <property type="project" value="InterPro"/>
</dbReference>
<organism evidence="3 4">
    <name type="scientific">Paragonimus westermani</name>
    <dbReference type="NCBI Taxonomy" id="34504"/>
    <lineage>
        <taxon>Eukaryota</taxon>
        <taxon>Metazoa</taxon>
        <taxon>Spiralia</taxon>
        <taxon>Lophotrochozoa</taxon>
        <taxon>Platyhelminthes</taxon>
        <taxon>Trematoda</taxon>
        <taxon>Digenea</taxon>
        <taxon>Plagiorchiida</taxon>
        <taxon>Troglotremata</taxon>
        <taxon>Troglotrematidae</taxon>
        <taxon>Paragonimus</taxon>
    </lineage>
</organism>
<feature type="non-terminal residue" evidence="3">
    <location>
        <position position="150"/>
    </location>
</feature>
<dbReference type="Proteomes" id="UP000699462">
    <property type="component" value="Unassembled WGS sequence"/>
</dbReference>
<proteinExistence type="predicted"/>
<dbReference type="InterPro" id="IPR043504">
    <property type="entry name" value="Peptidase_S1_PA_chymotrypsin"/>
</dbReference>
<feature type="domain" description="Peptidase S1" evidence="2">
    <location>
        <begin position="50"/>
        <end position="117"/>
    </location>
</feature>
<evidence type="ECO:0000259" key="2">
    <source>
        <dbReference type="Pfam" id="PF00089"/>
    </source>
</evidence>
<dbReference type="AlphaFoldDB" id="A0A8T0DAX5"/>
<keyword evidence="4" id="KW-1185">Reference proteome</keyword>
<dbReference type="GO" id="GO:0004252">
    <property type="term" value="F:serine-type endopeptidase activity"/>
    <property type="evidence" value="ECO:0007669"/>
    <property type="project" value="InterPro"/>
</dbReference>
<gene>
    <name evidence="3" type="ORF">P879_05816</name>
</gene>
<dbReference type="Pfam" id="PF00089">
    <property type="entry name" value="Trypsin"/>
    <property type="match status" value="1"/>
</dbReference>
<evidence type="ECO:0000313" key="4">
    <source>
        <dbReference type="Proteomes" id="UP000699462"/>
    </source>
</evidence>
<name>A0A8T0DAX5_9TREM</name>
<keyword evidence="1" id="KW-1015">Disulfide bond</keyword>
<comment type="caution">
    <text evidence="3">The sequence shown here is derived from an EMBL/GenBank/DDBJ whole genome shotgun (WGS) entry which is preliminary data.</text>
</comment>
<protein>
    <recommendedName>
        <fullName evidence="2">Peptidase S1 domain-containing protein</fullName>
    </recommendedName>
</protein>
<dbReference type="PROSITE" id="PS00134">
    <property type="entry name" value="TRYPSIN_HIS"/>
    <property type="match status" value="1"/>
</dbReference>
<dbReference type="PANTHER" id="PTHR24252">
    <property type="entry name" value="ACROSIN-RELATED"/>
    <property type="match status" value="1"/>
</dbReference>
<dbReference type="EMBL" id="JTDF01009768">
    <property type="protein sequence ID" value="KAF8564084.1"/>
    <property type="molecule type" value="Genomic_DNA"/>
</dbReference>
<sequence length="150" mass="17246">ALVNINWRFQFVLLTYSHNLTNRLIPNHFLEKTQLHEPVQSVQNRIEKRIINGSPAADGQVPWAGQMKAIVGRRNFFNCGVTIISTQWLLTAAHCFDAKADLRDTRLWHIQLGSTTVELGPEHTQRELIMDKRSVSQNRSGLTREKRFQG</sequence>
<dbReference type="PANTHER" id="PTHR24252:SF7">
    <property type="entry name" value="HYALIN"/>
    <property type="match status" value="1"/>
</dbReference>
<evidence type="ECO:0000313" key="3">
    <source>
        <dbReference type="EMBL" id="KAF8564084.1"/>
    </source>
</evidence>
<evidence type="ECO:0000256" key="1">
    <source>
        <dbReference type="ARBA" id="ARBA00023157"/>
    </source>
</evidence>